<reference evidence="1 2" key="1">
    <citation type="submission" date="2017-12" db="EMBL/GenBank/DDBJ databases">
        <title>Hemimetabolous genomes reveal molecular basis of termite eusociality.</title>
        <authorList>
            <person name="Harrison M.C."/>
            <person name="Jongepier E."/>
            <person name="Robertson H.M."/>
            <person name="Arning N."/>
            <person name="Bitard-Feildel T."/>
            <person name="Chao H."/>
            <person name="Childers C.P."/>
            <person name="Dinh H."/>
            <person name="Doddapaneni H."/>
            <person name="Dugan S."/>
            <person name="Gowin J."/>
            <person name="Greiner C."/>
            <person name="Han Y."/>
            <person name="Hu H."/>
            <person name="Hughes D.S.T."/>
            <person name="Huylmans A.-K."/>
            <person name="Kemena C."/>
            <person name="Kremer L.P.M."/>
            <person name="Lee S.L."/>
            <person name="Lopez-Ezquerra A."/>
            <person name="Mallet L."/>
            <person name="Monroy-Kuhn J.M."/>
            <person name="Moser A."/>
            <person name="Murali S.C."/>
            <person name="Muzny D.M."/>
            <person name="Otani S."/>
            <person name="Piulachs M.-D."/>
            <person name="Poelchau M."/>
            <person name="Qu J."/>
            <person name="Schaub F."/>
            <person name="Wada-Katsumata A."/>
            <person name="Worley K.C."/>
            <person name="Xie Q."/>
            <person name="Ylla G."/>
            <person name="Poulsen M."/>
            <person name="Gibbs R.A."/>
            <person name="Schal C."/>
            <person name="Richards S."/>
            <person name="Belles X."/>
            <person name="Korb J."/>
            <person name="Bornberg-Bauer E."/>
        </authorList>
    </citation>
    <scope>NUCLEOTIDE SEQUENCE [LARGE SCALE GENOMIC DNA]</scope>
    <source>
        <tissue evidence="1">Whole body</tissue>
    </source>
</reference>
<protein>
    <recommendedName>
        <fullName evidence="3">Vacuolar protein sorting-associated protein 13 DH-like domain-containing protein</fullName>
    </recommendedName>
</protein>
<dbReference type="PANTHER" id="PTHR12517">
    <property type="entry name" value="VACUOLAR PROTEIN SORTING-ASSOCIATED PROTEIN 13B"/>
    <property type="match status" value="1"/>
</dbReference>
<dbReference type="InParanoid" id="A0A2J7PWX9"/>
<sequence>MSFALDNASLYICMWSSGNVSTVELSSHFRCDIIDYAYLTQQCAVEPFQAKIQLTVGDTTAISCVTKPIAVRFGPAIGHTLAVSAQLWAQAFRNYEWDVDTPAPSAEFQVIVSRYVICNDTTHPIRFGQALTDEDILLGSRQCHFYSWRTHRVKEVLRVGVEEGAWVWSQPFSIDVDGLQLCSLADCCMQDVSIVVKVSSLSFTQKQVTLSGQLVVTNLLAEHLECHILPLVDEACGSQGEEGQSLIAVGKSTPPSVLLDANRKVAMRIRFHGLDSVWSGDIPLQEKSRSGQPWLVKVPLHDRGQFLSVWCRVICQHIGQGVKILAMLCPLYMIRSYLPVPAKVLIDTPGLKVHLEAAVNGRGEQQQLYCPGTVDHSHKLTFKLDNGVLPSNPYVPLSYTLIDQRKFLKIDDKDIDIDAIVASLNEVKAPVWPFVGEEYENVVWVATEHPETHVQVKYMPQGPFCSTLLVELQPWALLVNVLGCSLVLMVEDSIVCRVPHQGVITPPKLEHTFNLGLDVGEVVHASQPLQLARPDWGSSFYMPRISGLIPNSGNVQTVIQCGKAVAFLSIASVMVEEMRVITVRAKYIICNCTSLSLQISAFAVKEFERHDCLKEEQRCVQTVLPHTENKSNLGLPIVQWAVLGKEEGEGELLPYIMLNTGAGWSCPLRVSDGMVRHSFSIPVTMNADCQSNDAYTLTVQEHSGQVFLSIYPEMHPQITLHNMCRFKILCAQGMPDSDGKAVPETANFDWWCGVEPHSYAHYSLPATSQRFPDIVSPGNWPPLVLALSESCPPREGTLLWSRGINIIETQEQFVQLPGHGDVKVRVEVQCHTTHITVETVSHVEISARDIRSRLIHHQEDTEAVETSHHVSLSHSATSYASDYLSATSSSHRGTEQKMKEAESGASFVSADDKKDYFPLDHTVTVLQDYKSPALLTSSLPAVTEHQNSAMEKLPEPCKTKHIHATFFLRGVHVSLTEDIPKMRSERTQIVFLSLDNVCVCVKPQFLREDAEELDVCVSIGDLQLDNQMFQHGGYDFPVILIGQVPKHNLGYGFSLSVPPSHLIERFSSDSLVVISASLETLNKRGCSCTVMKELKVSFGPLCAYIEDTLITKLTDYLMCLLPTMLVLLPPSSSGVSLPPRASLVPISKVTYWNSRQIAFPVHLRTLTVEPLSLLLSVHTSVKLYIALDHSPLQFSAFERRTLITTPYRLGHTLTMHYLSGAIFGAGWMVGSLELLGSPGGFARTLGTGLRDFVSLPYRGIFEGPWGFLVGVTHGSASLMKHVTAGTLSSVTKLAASVARNLDRLTLDHEHLARTEELRRQRPQGVTQGLVQGLTGLGISLLGAVGGIAHHPLQSVVSEGASTRGLVKGVGLGLVGAITKPLSGAAELVALTGQGLLHGAGWTYLPEVRQQSIIEYSFSGASSRLKYSWKLIAELGAGCHTLLHVTEATCVTPSGNYEAVALVLTTRALFLVDIEEDLTRRILSLAELSAVEHLSDPTLLCFQFQPAVELEAASHARVVDFVRRSSGMVADIAHDSAQSEVESSLPGSPVLPEPPDSTDTLLMFYVNPQSRNYFLSVLALAKRQSEGRGFAVL</sequence>
<comment type="caution">
    <text evidence="1">The sequence shown here is derived from an EMBL/GenBank/DDBJ whole genome shotgun (WGS) entry which is preliminary data.</text>
</comment>
<evidence type="ECO:0000313" key="1">
    <source>
        <dbReference type="EMBL" id="PNF20824.1"/>
    </source>
</evidence>
<proteinExistence type="predicted"/>
<evidence type="ECO:0000313" key="2">
    <source>
        <dbReference type="Proteomes" id="UP000235965"/>
    </source>
</evidence>
<organism evidence="1 2">
    <name type="scientific">Cryptotermes secundus</name>
    <dbReference type="NCBI Taxonomy" id="105785"/>
    <lineage>
        <taxon>Eukaryota</taxon>
        <taxon>Metazoa</taxon>
        <taxon>Ecdysozoa</taxon>
        <taxon>Arthropoda</taxon>
        <taxon>Hexapoda</taxon>
        <taxon>Insecta</taxon>
        <taxon>Pterygota</taxon>
        <taxon>Neoptera</taxon>
        <taxon>Polyneoptera</taxon>
        <taxon>Dictyoptera</taxon>
        <taxon>Blattodea</taxon>
        <taxon>Blattoidea</taxon>
        <taxon>Termitoidae</taxon>
        <taxon>Kalotermitidae</taxon>
        <taxon>Cryptotermitinae</taxon>
        <taxon>Cryptotermes</taxon>
    </lineage>
</organism>
<gene>
    <name evidence="1" type="ORF">B7P43_G12077</name>
</gene>
<name>A0A2J7PWX9_9NEOP</name>
<dbReference type="InterPro" id="IPR039782">
    <property type="entry name" value="VPS13B"/>
</dbReference>
<dbReference type="EMBL" id="NEVH01020867">
    <property type="protein sequence ID" value="PNF20824.1"/>
    <property type="molecule type" value="Genomic_DNA"/>
</dbReference>
<dbReference type="Proteomes" id="UP000235965">
    <property type="component" value="Unassembled WGS sequence"/>
</dbReference>
<dbReference type="PANTHER" id="PTHR12517:SF0">
    <property type="entry name" value="INTERMEMBRANE LIPID TRANSFER PROTEIN VPS13B"/>
    <property type="match status" value="1"/>
</dbReference>
<dbReference type="STRING" id="105785.A0A2J7PWX9"/>
<keyword evidence="2" id="KW-1185">Reference proteome</keyword>
<accession>A0A2J7PWX9</accession>
<dbReference type="OrthoDB" id="445152at2759"/>
<evidence type="ECO:0008006" key="3">
    <source>
        <dbReference type="Google" id="ProtNLM"/>
    </source>
</evidence>